<dbReference type="HOGENOM" id="CLU_206688_0_0_3"/>
<gene>
    <name evidence="1" type="ordered locus">SYNW0922</name>
</gene>
<dbReference type="RefSeq" id="WP_011127787.1">
    <property type="nucleotide sequence ID" value="NC_005070.1"/>
</dbReference>
<dbReference type="KEGG" id="syw:SYNW0922"/>
<dbReference type="AlphaFoldDB" id="Q7U7Q9"/>
<accession>Q7U7Q9</accession>
<evidence type="ECO:0000313" key="2">
    <source>
        <dbReference type="Proteomes" id="UP000001422"/>
    </source>
</evidence>
<dbReference type="EMBL" id="BX569691">
    <property type="protein sequence ID" value="CAE07437.1"/>
    <property type="molecule type" value="Genomic_DNA"/>
</dbReference>
<evidence type="ECO:0000313" key="1">
    <source>
        <dbReference type="EMBL" id="CAE07437.1"/>
    </source>
</evidence>
<reference evidence="1 2" key="1">
    <citation type="journal article" date="2003" name="Nature">
        <title>The genome of a motile marine Synechococcus.</title>
        <authorList>
            <person name="Palenik B."/>
            <person name="Brahamsha B."/>
            <person name="Larimer F."/>
            <person name="Land M."/>
            <person name="Hauser L."/>
            <person name="Chain P."/>
            <person name="Lamerdin J."/>
            <person name="Regala W."/>
            <person name="Allen E.A."/>
            <person name="McCarren J."/>
            <person name="Paulsen I."/>
            <person name="Dufresne A."/>
            <person name="Partensky F."/>
            <person name="Webb E."/>
            <person name="Waterbury J."/>
        </authorList>
    </citation>
    <scope>NUCLEOTIDE SEQUENCE [LARGE SCALE GENOMIC DNA]</scope>
    <source>
        <strain evidence="1 2">WH8102</strain>
    </source>
</reference>
<protein>
    <submittedName>
        <fullName evidence="1">Uncharacterized protein</fullName>
    </submittedName>
</protein>
<dbReference type="eggNOG" id="ENOG5032J64">
    <property type="taxonomic scope" value="Bacteria"/>
</dbReference>
<proteinExistence type="predicted"/>
<name>Q7U7Q9_PARMW</name>
<organism evidence="1 2">
    <name type="scientific">Parasynechococcus marenigrum (strain WH8102)</name>
    <dbReference type="NCBI Taxonomy" id="84588"/>
    <lineage>
        <taxon>Bacteria</taxon>
        <taxon>Bacillati</taxon>
        <taxon>Cyanobacteriota</taxon>
        <taxon>Cyanophyceae</taxon>
        <taxon>Synechococcales</taxon>
        <taxon>Prochlorococcaceae</taxon>
        <taxon>Parasynechococcus</taxon>
        <taxon>Parasynechococcus marenigrum</taxon>
    </lineage>
</organism>
<keyword evidence="2" id="KW-1185">Reference proteome</keyword>
<sequence>MDGLHLQALHWTDDGELCSTDRCALLTTLMASSLPEVQMELIALMERTPMDLEMLTPDVSVC</sequence>
<dbReference type="Proteomes" id="UP000001422">
    <property type="component" value="Chromosome"/>
</dbReference>